<proteinExistence type="predicted"/>
<evidence type="ECO:0000313" key="2">
    <source>
        <dbReference type="EMBL" id="KAB1280398.1"/>
    </source>
</evidence>
<dbReference type="GO" id="GO:0000712">
    <property type="term" value="P:resolution of meiotic recombination intermediates"/>
    <property type="evidence" value="ECO:0007669"/>
    <property type="project" value="InterPro"/>
</dbReference>
<dbReference type="EMBL" id="JWIN03000004">
    <property type="protein sequence ID" value="KAB1280398.1"/>
    <property type="molecule type" value="Genomic_DNA"/>
</dbReference>
<dbReference type="AlphaFoldDB" id="A0A5N4EA76"/>
<feature type="compositionally biased region" description="Basic and acidic residues" evidence="1">
    <location>
        <begin position="104"/>
        <end position="116"/>
    </location>
</feature>
<dbReference type="GO" id="GO:0016887">
    <property type="term" value="F:ATP hydrolysis activity"/>
    <property type="evidence" value="ECO:0007669"/>
    <property type="project" value="InterPro"/>
</dbReference>
<dbReference type="PANTHER" id="PTHR35668:SF1">
    <property type="entry name" value="PROTEIN SHORTAGE IN CHIASMATA 1 ORTHOLOG"/>
    <property type="match status" value="1"/>
</dbReference>
<feature type="region of interest" description="Disordered" evidence="1">
    <location>
        <begin position="26"/>
        <end position="116"/>
    </location>
</feature>
<feature type="compositionally biased region" description="Basic and acidic residues" evidence="1">
    <location>
        <begin position="65"/>
        <end position="88"/>
    </location>
</feature>
<dbReference type="Proteomes" id="UP000299084">
    <property type="component" value="Unassembled WGS sequence"/>
</dbReference>
<dbReference type="InterPro" id="IPR039991">
    <property type="entry name" value="SHOC1"/>
</dbReference>
<comment type="caution">
    <text evidence="2">The sequence shown here is derived from an EMBL/GenBank/DDBJ whole genome shotgun (WGS) entry which is preliminary data.</text>
</comment>
<gene>
    <name evidence="2" type="ORF">Cadr_000016035</name>
</gene>
<sequence length="349" mass="40139">MKVIGYFYVLFSACLEQESYSSPSKLINEKSTNDHLSPPQKTPSLVKDVPDLDFSDEYVSAKRPRKEEKPKNDLELGHRVIQNKEKTGYLDCTVPPVESSSSSKTEEETSQRSKKLESNLDLLSDFIMLRNKCNTYISKTEVTDDDGKDDKEERSLTLQEESPIVCTNKTLDKVNQERRADNVIEIPASDSQCQAYCLLEAAASPILKKLVCLCTLPAANWTFATVIFDQTRFLLKEQEKVINDAIHQGYLSNAKDIYKSILGSCLDDVWRQLEIVQFIREKKPETNYKIQELKSQILNWMQSEQLIKDLEELNCEKASDNIVMRLMALSFQYSYCWMIFYAKKPLNSE</sequence>
<evidence type="ECO:0000313" key="3">
    <source>
        <dbReference type="Proteomes" id="UP000299084"/>
    </source>
</evidence>
<dbReference type="PANTHER" id="PTHR35668">
    <property type="entry name" value="PROTEIN SHORTAGE IN CHIASMATA 1 ORTHOLOG"/>
    <property type="match status" value="1"/>
</dbReference>
<protein>
    <submittedName>
        <fullName evidence="2">Protein shortage in chiasmata 1-like protein</fullName>
    </submittedName>
</protein>
<keyword evidence="3" id="KW-1185">Reference proteome</keyword>
<reference evidence="2 3" key="1">
    <citation type="journal article" date="2019" name="Mol. Ecol. Resour.">
        <title>Improving Illumina assemblies with Hi-C and long reads: an example with the North African dromedary.</title>
        <authorList>
            <person name="Elbers J.P."/>
            <person name="Rogers M.F."/>
            <person name="Perelman P.L."/>
            <person name="Proskuryakova A.A."/>
            <person name="Serdyukova N.A."/>
            <person name="Johnson W.E."/>
            <person name="Horin P."/>
            <person name="Corander J."/>
            <person name="Murphy D."/>
            <person name="Burger P.A."/>
        </authorList>
    </citation>
    <scope>NUCLEOTIDE SEQUENCE [LARGE SCALE GENOMIC DNA]</scope>
    <source>
        <strain evidence="2">Drom800</strain>
        <tissue evidence="2">Blood</tissue>
    </source>
</reference>
<dbReference type="Pfam" id="PF17825">
    <property type="entry name" value="DUF5587"/>
    <property type="match status" value="2"/>
</dbReference>
<dbReference type="GO" id="GO:0000794">
    <property type="term" value="C:condensed nuclear chromosome"/>
    <property type="evidence" value="ECO:0007669"/>
    <property type="project" value="InterPro"/>
</dbReference>
<organism evidence="2 3">
    <name type="scientific">Camelus dromedarius</name>
    <name type="common">Dromedary</name>
    <name type="synonym">Arabian camel</name>
    <dbReference type="NCBI Taxonomy" id="9838"/>
    <lineage>
        <taxon>Eukaryota</taxon>
        <taxon>Metazoa</taxon>
        <taxon>Chordata</taxon>
        <taxon>Craniata</taxon>
        <taxon>Vertebrata</taxon>
        <taxon>Euteleostomi</taxon>
        <taxon>Mammalia</taxon>
        <taxon>Eutheria</taxon>
        <taxon>Laurasiatheria</taxon>
        <taxon>Artiodactyla</taxon>
        <taxon>Tylopoda</taxon>
        <taxon>Camelidae</taxon>
        <taxon>Camelus</taxon>
    </lineage>
</organism>
<name>A0A5N4EA76_CAMDR</name>
<dbReference type="GO" id="GO:0003697">
    <property type="term" value="F:single-stranded DNA binding"/>
    <property type="evidence" value="ECO:0007669"/>
    <property type="project" value="TreeGrafter"/>
</dbReference>
<evidence type="ECO:0000256" key="1">
    <source>
        <dbReference type="SAM" id="MobiDB-lite"/>
    </source>
</evidence>
<accession>A0A5N4EA76</accession>